<dbReference type="GO" id="GO:0015768">
    <property type="term" value="P:maltose transport"/>
    <property type="evidence" value="ECO:0007669"/>
    <property type="project" value="TreeGrafter"/>
</dbReference>
<dbReference type="STRING" id="1121301.SAMN02745912_00582"/>
<organism evidence="5 6">
    <name type="scientific">Paramaledivibacter caminithermalis (strain DSM 15212 / CIP 107654 / DViRD3)</name>
    <name type="common">Clostridium caminithermale</name>
    <dbReference type="NCBI Taxonomy" id="1121301"/>
    <lineage>
        <taxon>Bacteria</taxon>
        <taxon>Bacillati</taxon>
        <taxon>Bacillota</taxon>
        <taxon>Clostridia</taxon>
        <taxon>Peptostreptococcales</taxon>
        <taxon>Caminicellaceae</taxon>
        <taxon>Paramaledivibacter</taxon>
    </lineage>
</organism>
<dbReference type="GO" id="GO:1901982">
    <property type="term" value="F:maltose binding"/>
    <property type="evidence" value="ECO:0007669"/>
    <property type="project" value="TreeGrafter"/>
</dbReference>
<feature type="transmembrane region" description="Helical" evidence="4">
    <location>
        <begin position="9"/>
        <end position="29"/>
    </location>
</feature>
<reference evidence="5 6" key="1">
    <citation type="submission" date="2016-11" db="EMBL/GenBank/DDBJ databases">
        <authorList>
            <person name="Jaros S."/>
            <person name="Januszkiewicz K."/>
            <person name="Wedrychowicz H."/>
        </authorList>
    </citation>
    <scope>NUCLEOTIDE SEQUENCE [LARGE SCALE GENOMIC DNA]</scope>
    <source>
        <strain evidence="5 6">DSM 15212</strain>
    </source>
</reference>
<dbReference type="GO" id="GO:0042956">
    <property type="term" value="P:maltodextrin transmembrane transport"/>
    <property type="evidence" value="ECO:0007669"/>
    <property type="project" value="TreeGrafter"/>
</dbReference>
<proteinExistence type="inferred from homology"/>
<dbReference type="GO" id="GO:0055052">
    <property type="term" value="C:ATP-binding cassette (ABC) transporter complex, substrate-binding subunit-containing"/>
    <property type="evidence" value="ECO:0007669"/>
    <property type="project" value="TreeGrafter"/>
</dbReference>
<evidence type="ECO:0000256" key="2">
    <source>
        <dbReference type="ARBA" id="ARBA00022448"/>
    </source>
</evidence>
<dbReference type="EMBL" id="FRAG01000004">
    <property type="protein sequence ID" value="SHJ63406.1"/>
    <property type="molecule type" value="Genomic_DNA"/>
</dbReference>
<dbReference type="SUPFAM" id="SSF53850">
    <property type="entry name" value="Periplasmic binding protein-like II"/>
    <property type="match status" value="1"/>
</dbReference>
<sequence length="450" mass="51909">MRRINYRPFTLFLCLSLIIFILFAPHFLIRPQMDELIDKVFEKKIEWKGIITIRDYPRLDMTTGHKYSWITKKIKEFERNNPGVIIDFKPLDPQFGHIELNTAIKTNSCPDIAPIGSDFQIISSGALEPLDEYLNKDEINNYKPKAISAVKYENKIWGIPYMMETHCLFLNQDLFNERGVKLPNEGNWTYEEFVETLKQLTYDKNGDDKIDVFGFNSYIKPNSYSTWGILLSDGGKILDYKTDEYIFFGERAVSGLKKLIDLKLVHNVTPQDFGINNAAEAWRSFAIDKKVAVYPGKSSLISVLRLLNSRGKGFNIGIANYPIGEADIPISSGNMVTAYGIFKQEDKKKLEMCVRFLMYLTDDESQRELYKQGAFPVKRDIENIYKNDEIMSKLQKTLSNSNTIGLHRDWNIIDDILQTQIRMALLSKKTPEEAIKAAKEKIDKIIDNNQ</sequence>
<comment type="similarity">
    <text evidence="1">Belongs to the bacterial solute-binding protein 1 family.</text>
</comment>
<evidence type="ECO:0000313" key="5">
    <source>
        <dbReference type="EMBL" id="SHJ63406.1"/>
    </source>
</evidence>
<dbReference type="Proteomes" id="UP000184465">
    <property type="component" value="Unassembled WGS sequence"/>
</dbReference>
<dbReference type="PANTHER" id="PTHR30061">
    <property type="entry name" value="MALTOSE-BINDING PERIPLASMIC PROTEIN"/>
    <property type="match status" value="1"/>
</dbReference>
<dbReference type="PANTHER" id="PTHR30061:SF50">
    <property type="entry name" value="MALTOSE_MALTODEXTRIN-BINDING PERIPLASMIC PROTEIN"/>
    <property type="match status" value="1"/>
</dbReference>
<evidence type="ECO:0000313" key="6">
    <source>
        <dbReference type="Proteomes" id="UP000184465"/>
    </source>
</evidence>
<evidence type="ECO:0000256" key="4">
    <source>
        <dbReference type="SAM" id="Phobius"/>
    </source>
</evidence>
<name>A0A1M6KX11_PARC5</name>
<dbReference type="InterPro" id="IPR006059">
    <property type="entry name" value="SBP"/>
</dbReference>
<evidence type="ECO:0000256" key="3">
    <source>
        <dbReference type="ARBA" id="ARBA00022729"/>
    </source>
</evidence>
<dbReference type="RefSeq" id="WP_073146870.1">
    <property type="nucleotide sequence ID" value="NZ_FRAG01000004.1"/>
</dbReference>
<gene>
    <name evidence="5" type="ORF">SAMN02745912_00582</name>
</gene>
<keyword evidence="6" id="KW-1185">Reference proteome</keyword>
<dbReference type="Gene3D" id="3.40.190.10">
    <property type="entry name" value="Periplasmic binding protein-like II"/>
    <property type="match status" value="1"/>
</dbReference>
<dbReference type="Pfam" id="PF13416">
    <property type="entry name" value="SBP_bac_8"/>
    <property type="match status" value="1"/>
</dbReference>
<keyword evidence="3" id="KW-0732">Signal</keyword>
<evidence type="ECO:0000256" key="1">
    <source>
        <dbReference type="ARBA" id="ARBA00008520"/>
    </source>
</evidence>
<keyword evidence="2" id="KW-0813">Transport</keyword>
<keyword evidence="4" id="KW-0812">Transmembrane</keyword>
<accession>A0A1M6KX11</accession>
<keyword evidence="4" id="KW-0472">Membrane</keyword>
<protein>
    <submittedName>
        <fullName evidence="5">Carbohydrate ABC transporter substrate-binding protein, CUT1 family</fullName>
    </submittedName>
</protein>
<dbReference type="AlphaFoldDB" id="A0A1M6KX11"/>
<dbReference type="OrthoDB" id="9766758at2"/>
<keyword evidence="4" id="KW-1133">Transmembrane helix</keyword>